<dbReference type="OrthoDB" id="1683589at2"/>
<evidence type="ECO:0000313" key="2">
    <source>
        <dbReference type="EMBL" id="SET45304.1"/>
    </source>
</evidence>
<dbReference type="EMBL" id="FOHE01000011">
    <property type="protein sequence ID" value="SET45304.1"/>
    <property type="molecule type" value="Genomic_DNA"/>
</dbReference>
<evidence type="ECO:0008006" key="4">
    <source>
        <dbReference type="Google" id="ProtNLM"/>
    </source>
</evidence>
<evidence type="ECO:0000313" key="3">
    <source>
        <dbReference type="Proteomes" id="UP000198618"/>
    </source>
</evidence>
<organism evidence="2 3">
    <name type="scientific">Oceanobacillus limi</name>
    <dbReference type="NCBI Taxonomy" id="930131"/>
    <lineage>
        <taxon>Bacteria</taxon>
        <taxon>Bacillati</taxon>
        <taxon>Bacillota</taxon>
        <taxon>Bacilli</taxon>
        <taxon>Bacillales</taxon>
        <taxon>Bacillaceae</taxon>
        <taxon>Oceanobacillus</taxon>
    </lineage>
</organism>
<keyword evidence="1" id="KW-0812">Transmembrane</keyword>
<accession>A0A1I0EJD0</accession>
<gene>
    <name evidence="2" type="ORF">SAMN05216389_111163</name>
</gene>
<dbReference type="InterPro" id="IPR021338">
    <property type="entry name" value="DUF2953"/>
</dbReference>
<proteinExistence type="predicted"/>
<name>A0A1I0EJD0_9BACI</name>
<dbReference type="RefSeq" id="WP_090870549.1">
    <property type="nucleotide sequence ID" value="NZ_FOHE01000011.1"/>
</dbReference>
<dbReference type="Pfam" id="PF11167">
    <property type="entry name" value="DUF2953"/>
    <property type="match status" value="1"/>
</dbReference>
<sequence length="198" mass="22948">MVWVFIGFVLFFLVVMVLVSKVYINISYTYQKHSHDIQLNVRIYRLNIYSKEWHIKKQEDMDIFDLIEEVDISGGTDRFKQVFKDSFKKMKISLATMKRLLAKSWFHQLNWQTTIGTGNASSTGIVIGGIWTLKGMMISYLKEVGNISGNPKIKITPNFQLKQLESKFDCIVSIRIGQAIYTVMKSIRKASQKNEVYS</sequence>
<dbReference type="Proteomes" id="UP000198618">
    <property type="component" value="Unassembled WGS sequence"/>
</dbReference>
<feature type="transmembrane region" description="Helical" evidence="1">
    <location>
        <begin position="6"/>
        <end position="24"/>
    </location>
</feature>
<dbReference type="STRING" id="930131.SAMN05216389_111163"/>
<keyword evidence="3" id="KW-1185">Reference proteome</keyword>
<reference evidence="2 3" key="1">
    <citation type="submission" date="2016-10" db="EMBL/GenBank/DDBJ databases">
        <authorList>
            <person name="de Groot N.N."/>
        </authorList>
    </citation>
    <scope>NUCLEOTIDE SEQUENCE [LARGE SCALE GENOMIC DNA]</scope>
    <source>
        <strain evidence="2 3">IBRC-M 10780</strain>
    </source>
</reference>
<protein>
    <recommendedName>
        <fullName evidence="4">DUF2953 domain-containing protein</fullName>
    </recommendedName>
</protein>
<evidence type="ECO:0000256" key="1">
    <source>
        <dbReference type="SAM" id="Phobius"/>
    </source>
</evidence>
<keyword evidence="1" id="KW-0472">Membrane</keyword>
<keyword evidence="1" id="KW-1133">Transmembrane helix</keyword>
<dbReference type="AlphaFoldDB" id="A0A1I0EJD0"/>